<feature type="transmembrane region" description="Helical" evidence="1">
    <location>
        <begin position="222"/>
        <end position="243"/>
    </location>
</feature>
<name>A0A0N0C3I8_9BACL</name>
<dbReference type="InterPro" id="IPR010539">
    <property type="entry name" value="BaxI_1-like"/>
</dbReference>
<comment type="caution">
    <text evidence="2">The sequence shown here is derived from an EMBL/GenBank/DDBJ whole genome shotgun (WGS) entry which is preliminary data.</text>
</comment>
<dbReference type="RefSeq" id="WP_053782554.1">
    <property type="nucleotide sequence ID" value="NZ_LITU01000070.1"/>
</dbReference>
<feature type="transmembrane region" description="Helical" evidence="1">
    <location>
        <begin position="183"/>
        <end position="202"/>
    </location>
</feature>
<evidence type="ECO:0000256" key="1">
    <source>
        <dbReference type="SAM" id="Phobius"/>
    </source>
</evidence>
<keyword evidence="3" id="KW-1185">Reference proteome</keyword>
<dbReference type="Pfam" id="PF12811">
    <property type="entry name" value="BaxI_1"/>
    <property type="match status" value="1"/>
</dbReference>
<keyword evidence="1" id="KW-0472">Membrane</keyword>
<dbReference type="EMBL" id="LITU01000070">
    <property type="protein sequence ID" value="KOY14374.1"/>
    <property type="molecule type" value="Genomic_DNA"/>
</dbReference>
<dbReference type="AlphaFoldDB" id="A0A0N0C3I8"/>
<dbReference type="PATRIC" id="fig|1705561.3.peg.4268"/>
<dbReference type="PIRSF" id="PIRSF009160">
    <property type="entry name" value="UCP009160"/>
    <property type="match status" value="1"/>
</dbReference>
<dbReference type="PANTHER" id="PTHR41282:SF1">
    <property type="entry name" value="CONSERVED TRANSMEMBRANE PROTEIN-RELATED"/>
    <property type="match status" value="1"/>
</dbReference>
<proteinExistence type="predicted"/>
<evidence type="ECO:0000313" key="3">
    <source>
        <dbReference type="Proteomes" id="UP000037688"/>
    </source>
</evidence>
<feature type="transmembrane region" description="Helical" evidence="1">
    <location>
        <begin position="90"/>
        <end position="110"/>
    </location>
</feature>
<dbReference type="OrthoDB" id="116480at2"/>
<gene>
    <name evidence="2" type="ORF">AMS66_20475</name>
</gene>
<accession>A0A0N0C3I8</accession>
<evidence type="ECO:0008006" key="4">
    <source>
        <dbReference type="Google" id="ProtNLM"/>
    </source>
</evidence>
<protein>
    <recommendedName>
        <fullName evidence="4">Bax inhibitor-1/YccA family protein</fullName>
    </recommendedName>
</protein>
<feature type="transmembrane region" description="Helical" evidence="1">
    <location>
        <begin position="116"/>
        <end position="135"/>
    </location>
</feature>
<dbReference type="PANTHER" id="PTHR41282">
    <property type="entry name" value="CONSERVED TRANSMEMBRANE PROTEIN-RELATED"/>
    <property type="match status" value="1"/>
</dbReference>
<keyword evidence="1" id="KW-0812">Transmembrane</keyword>
<evidence type="ECO:0000313" key="2">
    <source>
        <dbReference type="EMBL" id="KOY14374.1"/>
    </source>
</evidence>
<feature type="transmembrane region" description="Helical" evidence="1">
    <location>
        <begin position="39"/>
        <end position="57"/>
    </location>
</feature>
<sequence>MIGRSGNPTLKDSTFEDSRGYGDDRYQSSMTINGTVNKAFITLVILLGSAFATWMMFFNGQEVLPLAIGGAIAGFILALIISFKPVAAPYLVPIYAVAEGMFLGALSASYEYLYNGITLQAALLTMAVFIALLVAYKTRLIKATENFKLGVVAATGGIMIMYLLSFVLGLFGITVPYLHDNSLIGIGISVVIVIVAALNLVLDFDFIESGADNGAPKYMEWYGAFGLMVTLVWLYIEIIRLLSKLRSRD</sequence>
<keyword evidence="1" id="KW-1133">Transmembrane helix</keyword>
<dbReference type="Proteomes" id="UP000037688">
    <property type="component" value="Unassembled WGS sequence"/>
</dbReference>
<organism evidence="2 3">
    <name type="scientific">Paenibacillus xylanivorans</name>
    <dbReference type="NCBI Taxonomy" id="1705561"/>
    <lineage>
        <taxon>Bacteria</taxon>
        <taxon>Bacillati</taxon>
        <taxon>Bacillota</taxon>
        <taxon>Bacilli</taxon>
        <taxon>Bacillales</taxon>
        <taxon>Paenibacillaceae</taxon>
        <taxon>Paenibacillus</taxon>
    </lineage>
</organism>
<feature type="transmembrane region" description="Helical" evidence="1">
    <location>
        <begin position="63"/>
        <end position="83"/>
    </location>
</feature>
<reference evidence="2 3" key="1">
    <citation type="submission" date="2015-08" db="EMBL/GenBank/DDBJ databases">
        <title>Draft genome sequence of cellulolytic and xylanolytic Paenibacillus sp. A59, isolated from a decaying forest soil from Patagonia, Argentina.</title>
        <authorList>
            <person name="Ghio S."/>
            <person name="Caceres A.M."/>
            <person name="Talia P."/>
            <person name="Grasso D."/>
            <person name="Campos E."/>
        </authorList>
    </citation>
    <scope>NUCLEOTIDE SEQUENCE [LARGE SCALE GENOMIC DNA]</scope>
    <source>
        <strain evidence="2 3">A59</strain>
    </source>
</reference>
<feature type="transmembrane region" description="Helical" evidence="1">
    <location>
        <begin position="147"/>
        <end position="171"/>
    </location>
</feature>